<dbReference type="EMBL" id="BGPR01004224">
    <property type="protein sequence ID" value="GBM97343.1"/>
    <property type="molecule type" value="Genomic_DNA"/>
</dbReference>
<sequence length="103" mass="11966">MRGLIYVVIRSVTTRWRRGAYAVTPLDATEGKRSEIGRHSREGEVHCLQLLRREDFNECPVTDRLQTFSLLSGTRWPYSIADSLTVIIITRNCLFIREISRQI</sequence>
<accession>A0A4Y2K3S7</accession>
<reference evidence="1 2" key="1">
    <citation type="journal article" date="2019" name="Sci. Rep.">
        <title>Orb-weaving spider Araneus ventricosus genome elucidates the spidroin gene catalogue.</title>
        <authorList>
            <person name="Kono N."/>
            <person name="Nakamura H."/>
            <person name="Ohtoshi R."/>
            <person name="Moran D.A.P."/>
            <person name="Shinohara A."/>
            <person name="Yoshida Y."/>
            <person name="Fujiwara M."/>
            <person name="Mori M."/>
            <person name="Tomita M."/>
            <person name="Arakawa K."/>
        </authorList>
    </citation>
    <scope>NUCLEOTIDE SEQUENCE [LARGE SCALE GENOMIC DNA]</scope>
</reference>
<keyword evidence="2" id="KW-1185">Reference proteome</keyword>
<proteinExistence type="predicted"/>
<evidence type="ECO:0000313" key="2">
    <source>
        <dbReference type="Proteomes" id="UP000499080"/>
    </source>
</evidence>
<evidence type="ECO:0000313" key="1">
    <source>
        <dbReference type="EMBL" id="GBM97343.1"/>
    </source>
</evidence>
<comment type="caution">
    <text evidence="1">The sequence shown here is derived from an EMBL/GenBank/DDBJ whole genome shotgun (WGS) entry which is preliminary data.</text>
</comment>
<dbReference type="AlphaFoldDB" id="A0A4Y2K3S7"/>
<gene>
    <name evidence="1" type="ORF">AVEN_27463_1</name>
</gene>
<name>A0A4Y2K3S7_ARAVE</name>
<dbReference type="Proteomes" id="UP000499080">
    <property type="component" value="Unassembled WGS sequence"/>
</dbReference>
<organism evidence="1 2">
    <name type="scientific">Araneus ventricosus</name>
    <name type="common">Orbweaver spider</name>
    <name type="synonym">Epeira ventricosa</name>
    <dbReference type="NCBI Taxonomy" id="182803"/>
    <lineage>
        <taxon>Eukaryota</taxon>
        <taxon>Metazoa</taxon>
        <taxon>Ecdysozoa</taxon>
        <taxon>Arthropoda</taxon>
        <taxon>Chelicerata</taxon>
        <taxon>Arachnida</taxon>
        <taxon>Araneae</taxon>
        <taxon>Araneomorphae</taxon>
        <taxon>Entelegynae</taxon>
        <taxon>Araneoidea</taxon>
        <taxon>Araneidae</taxon>
        <taxon>Araneus</taxon>
    </lineage>
</organism>
<protein>
    <submittedName>
        <fullName evidence="1">Uncharacterized protein</fullName>
    </submittedName>
</protein>